<evidence type="ECO:0000313" key="2">
    <source>
        <dbReference type="EMBL" id="RMU68112.1"/>
    </source>
</evidence>
<feature type="domain" description="SMc04008-like" evidence="1">
    <location>
        <begin position="27"/>
        <end position="91"/>
    </location>
</feature>
<dbReference type="Pfam" id="PF06844">
    <property type="entry name" value="DUF1244"/>
    <property type="match status" value="1"/>
</dbReference>
<sequence>MTEQERLELEAAAFRRLVAHLDSRKDVQNIDLMNLSGFCRNCLSKWYKAAADEKHIDLSLDDAREVVYGMPYSEWKARYQKEANAEQQAAFVKETKQND</sequence>
<organism evidence="2 3">
    <name type="scientific">Pseudomonas syringae pv. apii</name>
    <dbReference type="NCBI Taxonomy" id="81036"/>
    <lineage>
        <taxon>Bacteria</taxon>
        <taxon>Pseudomonadati</taxon>
        <taxon>Pseudomonadota</taxon>
        <taxon>Gammaproteobacteria</taxon>
        <taxon>Pseudomonadales</taxon>
        <taxon>Pseudomonadaceae</taxon>
        <taxon>Pseudomonas</taxon>
    </lineage>
</organism>
<reference evidence="2 3" key="1">
    <citation type="submission" date="2018-08" db="EMBL/GenBank/DDBJ databases">
        <title>Recombination of ecologically and evolutionarily significant loci maintains genetic cohesion in the Pseudomonas syringae species complex.</title>
        <authorList>
            <person name="Dillon M."/>
            <person name="Thakur S."/>
            <person name="Almeida R.N.D."/>
            <person name="Weir B.S."/>
            <person name="Guttman D.S."/>
        </authorList>
    </citation>
    <scope>NUCLEOTIDE SEQUENCE [LARGE SCALE GENOMIC DNA]</scope>
    <source>
        <strain evidence="2 3">ICMP 11947</strain>
    </source>
</reference>
<name>A0A3M5WCC8_9PSED</name>
<dbReference type="EMBL" id="RBUG01000142">
    <property type="protein sequence ID" value="RMU68112.1"/>
    <property type="molecule type" value="Genomic_DNA"/>
</dbReference>
<evidence type="ECO:0000313" key="3">
    <source>
        <dbReference type="Proteomes" id="UP000271152"/>
    </source>
</evidence>
<gene>
    <name evidence="2" type="ORF">ALP23_02299</name>
</gene>
<dbReference type="InterPro" id="IPR023163">
    <property type="entry name" value="SMc04008-like_domain"/>
</dbReference>
<comment type="caution">
    <text evidence="2">The sequence shown here is derived from an EMBL/GenBank/DDBJ whole genome shotgun (WGS) entry which is preliminary data.</text>
</comment>
<dbReference type="RefSeq" id="WP_024660895.1">
    <property type="nucleotide sequence ID" value="NZ_RBUG01000142.1"/>
</dbReference>
<proteinExistence type="predicted"/>
<dbReference type="InterPro" id="IPR036810">
    <property type="entry name" value="SMc04008-like_sf"/>
</dbReference>
<protein>
    <recommendedName>
        <fullName evidence="1">SMc04008-like domain-containing protein</fullName>
    </recommendedName>
</protein>
<dbReference type="SUPFAM" id="SSF158757">
    <property type="entry name" value="SMc04008-like"/>
    <property type="match status" value="1"/>
</dbReference>
<dbReference type="Gene3D" id="1.10.3340.10">
    <property type="entry name" value="SMc04008-like"/>
    <property type="match status" value="1"/>
</dbReference>
<accession>A0A3M5WCC8</accession>
<dbReference type="Proteomes" id="UP000271152">
    <property type="component" value="Unassembled WGS sequence"/>
</dbReference>
<evidence type="ECO:0000259" key="1">
    <source>
        <dbReference type="Pfam" id="PF06844"/>
    </source>
</evidence>
<dbReference type="AlphaFoldDB" id="A0A3M5WCC8"/>